<keyword evidence="5" id="KW-0234">DNA repair</keyword>
<dbReference type="OrthoDB" id="9777812at2"/>
<reference evidence="8 9" key="1">
    <citation type="submission" date="2020-07" db="EMBL/GenBank/DDBJ databases">
        <authorList>
            <person name="Feng H."/>
        </authorList>
    </citation>
    <scope>NUCLEOTIDE SEQUENCE [LARGE SCALE GENOMIC DNA]</scope>
    <source>
        <strain evidence="9">s-11</strain>
    </source>
</reference>
<dbReference type="Proteomes" id="UP000530514">
    <property type="component" value="Unassembled WGS sequence"/>
</dbReference>
<dbReference type="RefSeq" id="WP_033100443.1">
    <property type="nucleotide sequence ID" value="NZ_JACEIP010000003.1"/>
</dbReference>
<keyword evidence="9" id="KW-1185">Reference proteome</keyword>
<sequence length="539" mass="61424">MFCDKETMRVLHLNECLNVFQPVTPMGRETWRELKPFLPGEEEAWQRSLAEQAEWQRLLPDGSKERNQVLLHLARMPDPDPIVAKLKQGRALQLTEWFHMKVFLWHLFRLSDLLPPLCLLSDADRRDVHTLLRALNPGGPLVPSFWIDDAYDPALAANRKLLKKYEREREKRKEQKAVDLETRYSLRRNRLGEWVVERGSPLDLALREEAELIRVRETVYDAVYHLAEPEQESREVGELTMRVEALEREILERLTAFFLPYAPKLEDWINRVAHFDLQLARIRAAETWRGTKPVHDPHRMEIRGGFHPWMARMLEAEGKECTPIDCVLHQGTTVVIGANMGGKTAALKTMGMIALLSQYGFFVPAASCKLPLFAWVRGIIGDLQDAEAGLSSFGSEIARLRDSMDLGDGGLLLLDEIGRGTNPAEGAALARAIAGHFTRRRLWSVHVTHYQEVLEVKGVRGYRVAGFSRSREQQGSLLPEDLQQAIAVGMDYRLLPLKPGETIPHEALWIAERLGLDPAIVEEAKSGLRKEEESGWKKN</sequence>
<evidence type="ECO:0000256" key="2">
    <source>
        <dbReference type="ARBA" id="ARBA00022741"/>
    </source>
</evidence>
<dbReference type="SUPFAM" id="SSF52540">
    <property type="entry name" value="P-loop containing nucleoside triphosphate hydrolases"/>
    <property type="match status" value="1"/>
</dbReference>
<evidence type="ECO:0000259" key="6">
    <source>
        <dbReference type="SMART" id="SM00533"/>
    </source>
</evidence>
<accession>A0A7W1X8A7</accession>
<dbReference type="SMART" id="SM00534">
    <property type="entry name" value="MUTSac"/>
    <property type="match status" value="1"/>
</dbReference>
<evidence type="ECO:0000256" key="1">
    <source>
        <dbReference type="ARBA" id="ARBA00006271"/>
    </source>
</evidence>
<feature type="domain" description="DNA mismatch repair proteins mutS family" evidence="7">
    <location>
        <begin position="331"/>
        <end position="529"/>
    </location>
</feature>
<dbReference type="InterPro" id="IPR045076">
    <property type="entry name" value="MutS"/>
</dbReference>
<proteinExistence type="inferred from homology"/>
<dbReference type="AlphaFoldDB" id="A0A7W1X8A7"/>
<dbReference type="SMART" id="SM00533">
    <property type="entry name" value="MUTSd"/>
    <property type="match status" value="1"/>
</dbReference>
<evidence type="ECO:0000256" key="3">
    <source>
        <dbReference type="ARBA" id="ARBA00022840"/>
    </source>
</evidence>
<evidence type="ECO:0008006" key="10">
    <source>
        <dbReference type="Google" id="ProtNLM"/>
    </source>
</evidence>
<dbReference type="InterPro" id="IPR036187">
    <property type="entry name" value="DNA_mismatch_repair_MutS_sf"/>
</dbReference>
<keyword evidence="5" id="KW-0227">DNA damage</keyword>
<keyword evidence="2" id="KW-0547">Nucleotide-binding</keyword>
<keyword evidence="3" id="KW-0067">ATP-binding</keyword>
<evidence type="ECO:0000313" key="9">
    <source>
        <dbReference type="Proteomes" id="UP000530514"/>
    </source>
</evidence>
<dbReference type="PANTHER" id="PTHR11361:SF34">
    <property type="entry name" value="DNA MISMATCH REPAIR PROTEIN MSH1, MITOCHONDRIAL"/>
    <property type="match status" value="1"/>
</dbReference>
<dbReference type="GO" id="GO:0140664">
    <property type="term" value="F:ATP-dependent DNA damage sensor activity"/>
    <property type="evidence" value="ECO:0007669"/>
    <property type="project" value="InterPro"/>
</dbReference>
<name>A0A7W1X8A7_9BACL</name>
<evidence type="ECO:0000259" key="7">
    <source>
        <dbReference type="SMART" id="SM00534"/>
    </source>
</evidence>
<feature type="domain" description="DNA mismatch repair protein MutS core" evidence="6">
    <location>
        <begin position="8"/>
        <end position="313"/>
    </location>
</feature>
<gene>
    <name evidence="8" type="ORF">H1164_03085</name>
</gene>
<dbReference type="GO" id="GO:0030983">
    <property type="term" value="F:mismatched DNA binding"/>
    <property type="evidence" value="ECO:0007669"/>
    <property type="project" value="InterPro"/>
</dbReference>
<dbReference type="PANTHER" id="PTHR11361">
    <property type="entry name" value="DNA MISMATCH REPAIR PROTEIN MUTS FAMILY MEMBER"/>
    <property type="match status" value="1"/>
</dbReference>
<dbReference type="Gene3D" id="3.40.50.300">
    <property type="entry name" value="P-loop containing nucleotide triphosphate hydrolases"/>
    <property type="match status" value="1"/>
</dbReference>
<protein>
    <recommendedName>
        <fullName evidence="10">MutS domain V</fullName>
    </recommendedName>
</protein>
<dbReference type="InterPro" id="IPR027417">
    <property type="entry name" value="P-loop_NTPase"/>
</dbReference>
<evidence type="ECO:0000256" key="4">
    <source>
        <dbReference type="ARBA" id="ARBA00023125"/>
    </source>
</evidence>
<comment type="similarity">
    <text evidence="1">Belongs to the DNA mismatch repair MutS family.</text>
</comment>
<evidence type="ECO:0000256" key="5">
    <source>
        <dbReference type="ARBA" id="ARBA00023204"/>
    </source>
</evidence>
<organism evidence="8 9">
    <name type="scientific">Thermoactinomyces daqus</name>
    <dbReference type="NCBI Taxonomy" id="1329516"/>
    <lineage>
        <taxon>Bacteria</taxon>
        <taxon>Bacillati</taxon>
        <taxon>Bacillota</taxon>
        <taxon>Bacilli</taxon>
        <taxon>Bacillales</taxon>
        <taxon>Thermoactinomycetaceae</taxon>
        <taxon>Thermoactinomyces</taxon>
    </lineage>
</organism>
<dbReference type="Pfam" id="PF00488">
    <property type="entry name" value="MutS_V"/>
    <property type="match status" value="1"/>
</dbReference>
<keyword evidence="4" id="KW-0238">DNA-binding</keyword>
<dbReference type="SUPFAM" id="SSF48334">
    <property type="entry name" value="DNA repair protein MutS, domain III"/>
    <property type="match status" value="1"/>
</dbReference>
<comment type="caution">
    <text evidence="8">The sequence shown here is derived from an EMBL/GenBank/DDBJ whole genome shotgun (WGS) entry which is preliminary data.</text>
</comment>
<dbReference type="GO" id="GO:0006298">
    <property type="term" value="P:mismatch repair"/>
    <property type="evidence" value="ECO:0007669"/>
    <property type="project" value="InterPro"/>
</dbReference>
<dbReference type="InterPro" id="IPR007696">
    <property type="entry name" value="DNA_mismatch_repair_MutS_core"/>
</dbReference>
<dbReference type="GO" id="GO:0005524">
    <property type="term" value="F:ATP binding"/>
    <property type="evidence" value="ECO:0007669"/>
    <property type="project" value="UniProtKB-KW"/>
</dbReference>
<dbReference type="EMBL" id="JACEIP010000003">
    <property type="protein sequence ID" value="MBA4541886.1"/>
    <property type="molecule type" value="Genomic_DNA"/>
</dbReference>
<dbReference type="InterPro" id="IPR000432">
    <property type="entry name" value="DNA_mismatch_repair_MutS_C"/>
</dbReference>
<evidence type="ECO:0000313" key="8">
    <source>
        <dbReference type="EMBL" id="MBA4541886.1"/>
    </source>
</evidence>